<dbReference type="AlphaFoldDB" id="A0A917F4G3"/>
<comment type="caution">
    <text evidence="2">The sequence shown here is derived from an EMBL/GenBank/DDBJ whole genome shotgun (WGS) entry which is preliminary data.</text>
</comment>
<keyword evidence="3" id="KW-1185">Reference proteome</keyword>
<gene>
    <name evidence="2" type="ORF">GCM10007301_08950</name>
</gene>
<reference evidence="2" key="2">
    <citation type="submission" date="2020-09" db="EMBL/GenBank/DDBJ databases">
        <authorList>
            <person name="Sun Q."/>
            <person name="Sedlacek I."/>
        </authorList>
    </citation>
    <scope>NUCLEOTIDE SEQUENCE</scope>
    <source>
        <strain evidence="2">CCM 7897</strain>
    </source>
</reference>
<reference evidence="2" key="1">
    <citation type="journal article" date="2014" name="Int. J. Syst. Evol. Microbiol.">
        <title>Complete genome sequence of Corynebacterium casei LMG S-19264T (=DSM 44701T), isolated from a smear-ripened cheese.</title>
        <authorList>
            <consortium name="US DOE Joint Genome Institute (JGI-PGF)"/>
            <person name="Walter F."/>
            <person name="Albersmeier A."/>
            <person name="Kalinowski J."/>
            <person name="Ruckert C."/>
        </authorList>
    </citation>
    <scope>NUCLEOTIDE SEQUENCE</scope>
    <source>
        <strain evidence="2">CCM 7897</strain>
    </source>
</reference>
<feature type="compositionally biased region" description="Basic and acidic residues" evidence="1">
    <location>
        <begin position="169"/>
        <end position="188"/>
    </location>
</feature>
<evidence type="ECO:0000256" key="1">
    <source>
        <dbReference type="SAM" id="MobiDB-lite"/>
    </source>
</evidence>
<protein>
    <submittedName>
        <fullName evidence="2">Uncharacterized protein</fullName>
    </submittedName>
</protein>
<evidence type="ECO:0000313" key="2">
    <source>
        <dbReference type="EMBL" id="GGF51718.1"/>
    </source>
</evidence>
<evidence type="ECO:0000313" key="3">
    <source>
        <dbReference type="Proteomes" id="UP000606044"/>
    </source>
</evidence>
<name>A0A917F4G3_9HYPH</name>
<dbReference type="Proteomes" id="UP000606044">
    <property type="component" value="Unassembled WGS sequence"/>
</dbReference>
<accession>A0A917F4G3</accession>
<feature type="region of interest" description="Disordered" evidence="1">
    <location>
        <begin position="169"/>
        <end position="198"/>
    </location>
</feature>
<proteinExistence type="predicted"/>
<sequence>MPLAYSLPVEAADAAQKEPPRSSALPAPLLARMNEGGLVAKDHVLVLGADCLTLALGLWQAGFTNVGCAPRNLDCVAHGITDSLIITGAPCGDALDRLLARARFSLRDRGLLFLHFAVARSLSLPRLYAQLTAAGLVVGDISADGRGGLWLSARARAALRVVGGKRRMAHEEEQRRMGEEKPCEDKARGLTGARRVTH</sequence>
<organism evidence="2 3">
    <name type="scientific">Azorhizobium oxalatiphilum</name>
    <dbReference type="NCBI Taxonomy" id="980631"/>
    <lineage>
        <taxon>Bacteria</taxon>
        <taxon>Pseudomonadati</taxon>
        <taxon>Pseudomonadota</taxon>
        <taxon>Alphaproteobacteria</taxon>
        <taxon>Hyphomicrobiales</taxon>
        <taxon>Xanthobacteraceae</taxon>
        <taxon>Azorhizobium</taxon>
    </lineage>
</organism>
<dbReference type="RefSeq" id="WP_188575763.1">
    <property type="nucleotide sequence ID" value="NZ_BMCT01000001.1"/>
</dbReference>
<dbReference type="EMBL" id="BMCT01000001">
    <property type="protein sequence ID" value="GGF51718.1"/>
    <property type="molecule type" value="Genomic_DNA"/>
</dbReference>